<sequence length="231" mass="27191">MNWRDQYTSHKFENLFIIGIEGYLEKCLHEKRNSEDTITNSTPMTISYTEENLNMKEVETNDLNEQFSTGQTNIPNNYALVNIRIDYQYRPSETADTCLYDFVRMYHKKNVDKGNKTYFNNQAKIKQSEPQLKRRGPQSNQRSKFKEDHLQYESHILIHRTDTVVPVLIGSQIPRKDREDTKERYARANLALFLPWRSVNDLCQTDLTWKQSLKLKAGSFLPSSKTIIDNI</sequence>
<reference evidence="3" key="1">
    <citation type="submission" date="2021-02" db="EMBL/GenBank/DDBJ databases">
        <authorList>
            <person name="Nowell W R."/>
        </authorList>
    </citation>
    <scope>NUCLEOTIDE SEQUENCE</scope>
</reference>
<gene>
    <name evidence="2" type="ORF">OVA965_LOCUS25376</name>
    <name evidence="4" type="ORF">SRO942_LOCUS45317</name>
    <name evidence="3" type="ORF">TMI583_LOCUS26104</name>
</gene>
<protein>
    <submittedName>
        <fullName evidence="3">Uncharacterized protein</fullName>
    </submittedName>
</protein>
<dbReference type="Proteomes" id="UP000677228">
    <property type="component" value="Unassembled WGS sequence"/>
</dbReference>
<name>A0A8S2PBL8_9BILA</name>
<dbReference type="EMBL" id="CAJOBC010107908">
    <property type="protein sequence ID" value="CAF4511209.1"/>
    <property type="molecule type" value="Genomic_DNA"/>
</dbReference>
<dbReference type="EMBL" id="CAJNOK010015724">
    <property type="protein sequence ID" value="CAF1230980.1"/>
    <property type="molecule type" value="Genomic_DNA"/>
</dbReference>
<evidence type="ECO:0000313" key="5">
    <source>
        <dbReference type="Proteomes" id="UP000682733"/>
    </source>
</evidence>
<comment type="caution">
    <text evidence="3">The sequence shown here is derived from an EMBL/GenBank/DDBJ whole genome shotgun (WGS) entry which is preliminary data.</text>
</comment>
<organism evidence="3 5">
    <name type="scientific">Didymodactylos carnosus</name>
    <dbReference type="NCBI Taxonomy" id="1234261"/>
    <lineage>
        <taxon>Eukaryota</taxon>
        <taxon>Metazoa</taxon>
        <taxon>Spiralia</taxon>
        <taxon>Gnathifera</taxon>
        <taxon>Rotifera</taxon>
        <taxon>Eurotatoria</taxon>
        <taxon>Bdelloidea</taxon>
        <taxon>Philodinida</taxon>
        <taxon>Philodinidae</taxon>
        <taxon>Didymodactylos</taxon>
    </lineage>
</organism>
<evidence type="ECO:0000256" key="1">
    <source>
        <dbReference type="SAM" id="MobiDB-lite"/>
    </source>
</evidence>
<dbReference type="EMBL" id="CAJOBA010037271">
    <property type="protein sequence ID" value="CAF4039042.1"/>
    <property type="molecule type" value="Genomic_DNA"/>
</dbReference>
<dbReference type="AlphaFoldDB" id="A0A8S2PBL8"/>
<proteinExistence type="predicted"/>
<evidence type="ECO:0000313" key="4">
    <source>
        <dbReference type="EMBL" id="CAF4511209.1"/>
    </source>
</evidence>
<dbReference type="Proteomes" id="UP000682733">
    <property type="component" value="Unassembled WGS sequence"/>
</dbReference>
<evidence type="ECO:0000313" key="3">
    <source>
        <dbReference type="EMBL" id="CAF4039042.1"/>
    </source>
</evidence>
<feature type="region of interest" description="Disordered" evidence="1">
    <location>
        <begin position="124"/>
        <end position="146"/>
    </location>
</feature>
<accession>A0A8S2PBL8</accession>
<dbReference type="Proteomes" id="UP000681722">
    <property type="component" value="Unassembled WGS sequence"/>
</dbReference>
<evidence type="ECO:0000313" key="2">
    <source>
        <dbReference type="EMBL" id="CAF1230980.1"/>
    </source>
</evidence>
<dbReference type="OrthoDB" id="3050185at2759"/>